<organism evidence="1 2">
    <name type="scientific">Delitschia confertaspora ATCC 74209</name>
    <dbReference type="NCBI Taxonomy" id="1513339"/>
    <lineage>
        <taxon>Eukaryota</taxon>
        <taxon>Fungi</taxon>
        <taxon>Dikarya</taxon>
        <taxon>Ascomycota</taxon>
        <taxon>Pezizomycotina</taxon>
        <taxon>Dothideomycetes</taxon>
        <taxon>Pleosporomycetidae</taxon>
        <taxon>Pleosporales</taxon>
        <taxon>Delitschiaceae</taxon>
        <taxon>Delitschia</taxon>
    </lineage>
</organism>
<comment type="caution">
    <text evidence="1">The sequence shown here is derived from an EMBL/GenBank/DDBJ whole genome shotgun (WGS) entry which is preliminary data.</text>
</comment>
<sequence>MDLFVILLCLLASIFLPFILCLSSACNFNLSLIDKSLCLGQAIICIAQHIFGFQQGSYSTHKKQ</sequence>
<accession>A0A9P4JG10</accession>
<dbReference type="Proteomes" id="UP000799536">
    <property type="component" value="Unassembled WGS sequence"/>
</dbReference>
<name>A0A9P4JG10_9PLEO</name>
<dbReference type="EMBL" id="ML994143">
    <property type="protein sequence ID" value="KAF2198450.1"/>
    <property type="molecule type" value="Genomic_DNA"/>
</dbReference>
<evidence type="ECO:0000313" key="2">
    <source>
        <dbReference type="Proteomes" id="UP000799536"/>
    </source>
</evidence>
<gene>
    <name evidence="1" type="ORF">GQ43DRAFT_443340</name>
</gene>
<reference evidence="1" key="1">
    <citation type="journal article" date="2020" name="Stud. Mycol.">
        <title>101 Dothideomycetes genomes: a test case for predicting lifestyles and emergence of pathogens.</title>
        <authorList>
            <person name="Haridas S."/>
            <person name="Albert R."/>
            <person name="Binder M."/>
            <person name="Bloem J."/>
            <person name="Labutti K."/>
            <person name="Salamov A."/>
            <person name="Andreopoulos B."/>
            <person name="Baker S."/>
            <person name="Barry K."/>
            <person name="Bills G."/>
            <person name="Bluhm B."/>
            <person name="Cannon C."/>
            <person name="Castanera R."/>
            <person name="Culley D."/>
            <person name="Daum C."/>
            <person name="Ezra D."/>
            <person name="Gonzalez J."/>
            <person name="Henrissat B."/>
            <person name="Kuo A."/>
            <person name="Liang C."/>
            <person name="Lipzen A."/>
            <person name="Lutzoni F."/>
            <person name="Magnuson J."/>
            <person name="Mondo S."/>
            <person name="Nolan M."/>
            <person name="Ohm R."/>
            <person name="Pangilinan J."/>
            <person name="Park H.-J."/>
            <person name="Ramirez L."/>
            <person name="Alfaro M."/>
            <person name="Sun H."/>
            <person name="Tritt A."/>
            <person name="Yoshinaga Y."/>
            <person name="Zwiers L.-H."/>
            <person name="Turgeon B."/>
            <person name="Goodwin S."/>
            <person name="Spatafora J."/>
            <person name="Crous P."/>
            <person name="Grigoriev I."/>
        </authorList>
    </citation>
    <scope>NUCLEOTIDE SEQUENCE</scope>
    <source>
        <strain evidence="1">ATCC 74209</strain>
    </source>
</reference>
<proteinExistence type="predicted"/>
<keyword evidence="2" id="KW-1185">Reference proteome</keyword>
<dbReference type="AlphaFoldDB" id="A0A9P4JG10"/>
<evidence type="ECO:0000313" key="1">
    <source>
        <dbReference type="EMBL" id="KAF2198450.1"/>
    </source>
</evidence>
<protein>
    <submittedName>
        <fullName evidence="1">Uncharacterized protein</fullName>
    </submittedName>
</protein>